<dbReference type="AlphaFoldDB" id="A0AAD9YN14"/>
<evidence type="ECO:0000313" key="2">
    <source>
        <dbReference type="EMBL" id="KAK2772406.1"/>
    </source>
</evidence>
<comment type="caution">
    <text evidence="2">The sequence shown here is derived from an EMBL/GenBank/DDBJ whole genome shotgun (WGS) entry which is preliminary data.</text>
</comment>
<protein>
    <submittedName>
        <fullName evidence="2">Uncharacterized protein</fullName>
    </submittedName>
</protein>
<dbReference type="EMBL" id="VYYT01000068">
    <property type="protein sequence ID" value="KAK2772406.1"/>
    <property type="molecule type" value="Genomic_DNA"/>
</dbReference>
<feature type="region of interest" description="Disordered" evidence="1">
    <location>
        <begin position="93"/>
        <end position="125"/>
    </location>
</feature>
<evidence type="ECO:0000313" key="3">
    <source>
        <dbReference type="Proteomes" id="UP001281614"/>
    </source>
</evidence>
<gene>
    <name evidence="2" type="ORF">CKAH01_03944</name>
</gene>
<reference evidence="2" key="1">
    <citation type="submission" date="2023-02" db="EMBL/GenBank/DDBJ databases">
        <title>Colletotrichum kahawae CIFC_Que2 genome sequencing and assembly.</title>
        <authorList>
            <person name="Baroncelli R."/>
        </authorList>
    </citation>
    <scope>NUCLEOTIDE SEQUENCE</scope>
    <source>
        <strain evidence="2">CIFC_Que2</strain>
    </source>
</reference>
<organism evidence="2 3">
    <name type="scientific">Colletotrichum kahawae</name>
    <name type="common">Coffee berry disease fungus</name>
    <dbReference type="NCBI Taxonomy" id="34407"/>
    <lineage>
        <taxon>Eukaryota</taxon>
        <taxon>Fungi</taxon>
        <taxon>Dikarya</taxon>
        <taxon>Ascomycota</taxon>
        <taxon>Pezizomycotina</taxon>
        <taxon>Sordariomycetes</taxon>
        <taxon>Hypocreomycetidae</taxon>
        <taxon>Glomerellales</taxon>
        <taxon>Glomerellaceae</taxon>
        <taxon>Colletotrichum</taxon>
        <taxon>Colletotrichum gloeosporioides species complex</taxon>
    </lineage>
</organism>
<keyword evidence="3" id="KW-1185">Reference proteome</keyword>
<name>A0AAD9YN14_COLKA</name>
<dbReference type="Proteomes" id="UP001281614">
    <property type="component" value="Unassembled WGS sequence"/>
</dbReference>
<evidence type="ECO:0000256" key="1">
    <source>
        <dbReference type="SAM" id="MobiDB-lite"/>
    </source>
</evidence>
<feature type="compositionally biased region" description="Basic residues" evidence="1">
    <location>
        <begin position="110"/>
        <end position="125"/>
    </location>
</feature>
<proteinExistence type="predicted"/>
<accession>A0AAD9YN14</accession>
<sequence length="125" mass="14286">MFLEPTQPFQPVLWIVDGSRRLARQWRIVNVVCWLSGLVETSLILRPPLSTAQTSGSLQLFFFLFSRCRCRCHMQSTALQCTAGAFFRLPSSAHQTESHRRVSVAPGANPRKRSRPRQHKDRHAA</sequence>